<dbReference type="Pfam" id="PF01420">
    <property type="entry name" value="Methylase_S"/>
    <property type="match status" value="2"/>
</dbReference>
<keyword evidence="5" id="KW-0378">Hydrolase</keyword>
<feature type="domain" description="Type I restriction modification DNA specificity" evidence="4">
    <location>
        <begin position="225"/>
        <end position="375"/>
    </location>
</feature>
<reference evidence="5 6" key="1">
    <citation type="submission" date="2019-09" db="EMBL/GenBank/DDBJ databases">
        <authorList>
            <person name="Vacheron J."/>
            <person name="Dubost A."/>
            <person name="Prigent-Combaret C."/>
            <person name="Muller D."/>
        </authorList>
    </citation>
    <scope>NUCLEOTIDE SEQUENCE [LARGE SCALE GENOMIC DNA]</scope>
    <source>
        <strain evidence="5 6">JV497</strain>
    </source>
</reference>
<dbReference type="RefSeq" id="WP_150048925.1">
    <property type="nucleotide sequence ID" value="NZ_VWPC01000004.1"/>
</dbReference>
<name>A0AB34CBN1_9PSED</name>
<keyword evidence="5" id="KW-0255">Endonuclease</keyword>
<evidence type="ECO:0000256" key="1">
    <source>
        <dbReference type="ARBA" id="ARBA00010923"/>
    </source>
</evidence>
<dbReference type="PANTHER" id="PTHR30408">
    <property type="entry name" value="TYPE-1 RESTRICTION ENZYME ECOKI SPECIFICITY PROTEIN"/>
    <property type="match status" value="1"/>
</dbReference>
<dbReference type="Gene3D" id="3.90.220.20">
    <property type="entry name" value="DNA methylase specificity domains"/>
    <property type="match status" value="2"/>
</dbReference>
<keyword evidence="5" id="KW-0540">Nuclease</keyword>
<dbReference type="InterPro" id="IPR052021">
    <property type="entry name" value="Type-I_RS_S_subunit"/>
</dbReference>
<dbReference type="GO" id="GO:0003677">
    <property type="term" value="F:DNA binding"/>
    <property type="evidence" value="ECO:0007669"/>
    <property type="project" value="UniProtKB-KW"/>
</dbReference>
<keyword evidence="3" id="KW-0238">DNA-binding</keyword>
<dbReference type="SUPFAM" id="SSF116734">
    <property type="entry name" value="DNA methylase specificity domain"/>
    <property type="match status" value="2"/>
</dbReference>
<dbReference type="GO" id="GO:0004519">
    <property type="term" value="F:endonuclease activity"/>
    <property type="evidence" value="ECO:0007669"/>
    <property type="project" value="UniProtKB-KW"/>
</dbReference>
<sequence length="402" mass="45561">MSWPQFKIGDLCTLMTGGTPSTNEPEYYEGGTVPWIVSGDIHRKEISGCEKRITELAVEESNARYLPRDSVLIALNGQGKTRGTVALLRMEGATCNQSIVSINPNDKKKLSSDYLFHYLNSQYQNIRNITGDKDRAGLNMPLIRGIAIPLPPLSEQKRITAILDKADAIRRNRQQIIQLADDFLRAVFLDMFGDPVTNPKGWAVKSVADLIRAGAIFQVQDGNHGNDHPKVSDFTENGIPFVTANVVRRGKILFDQCYYLDRSWMEKLRIGFAKPRDVLLSHKGSLGFTAVLDKTCEDYIFSPQTTYYRVNEEKLLPEYLKAYFDSDFFQRLFAREGVQSTRAYLGITRQKDLPIMIPDLLSQMKFVDVFTKYEKLSEKLFEPTAHSDLFSSLSQKAFSGRL</sequence>
<dbReference type="PANTHER" id="PTHR30408:SF12">
    <property type="entry name" value="TYPE I RESTRICTION ENZYME MJAVIII SPECIFICITY SUBUNIT"/>
    <property type="match status" value="1"/>
</dbReference>
<evidence type="ECO:0000259" key="4">
    <source>
        <dbReference type="Pfam" id="PF01420"/>
    </source>
</evidence>
<dbReference type="InterPro" id="IPR044946">
    <property type="entry name" value="Restrct_endonuc_typeI_TRD_sf"/>
</dbReference>
<dbReference type="GO" id="GO:0009307">
    <property type="term" value="P:DNA restriction-modification system"/>
    <property type="evidence" value="ECO:0007669"/>
    <property type="project" value="UniProtKB-KW"/>
</dbReference>
<dbReference type="EMBL" id="VWPC01000004">
    <property type="protein sequence ID" value="KAA5844683.1"/>
    <property type="molecule type" value="Genomic_DNA"/>
</dbReference>
<accession>A0AB34CBN1</accession>
<proteinExistence type="inferred from homology"/>
<dbReference type="InterPro" id="IPR000055">
    <property type="entry name" value="Restrct_endonuc_typeI_TRD"/>
</dbReference>
<keyword evidence="2" id="KW-0680">Restriction system</keyword>
<evidence type="ECO:0000256" key="2">
    <source>
        <dbReference type="ARBA" id="ARBA00022747"/>
    </source>
</evidence>
<protein>
    <submittedName>
        <fullName evidence="5">Restriction endonuclease subunit S</fullName>
    </submittedName>
</protein>
<organism evidence="5 6">
    <name type="scientific">Pseudomonas chlororaphis</name>
    <dbReference type="NCBI Taxonomy" id="587753"/>
    <lineage>
        <taxon>Bacteria</taxon>
        <taxon>Pseudomonadati</taxon>
        <taxon>Pseudomonadota</taxon>
        <taxon>Gammaproteobacteria</taxon>
        <taxon>Pseudomonadales</taxon>
        <taxon>Pseudomonadaceae</taxon>
        <taxon>Pseudomonas</taxon>
    </lineage>
</organism>
<gene>
    <name evidence="5" type="ORF">F2A38_03445</name>
</gene>
<feature type="domain" description="Type I restriction modification DNA specificity" evidence="4">
    <location>
        <begin position="3"/>
        <end position="176"/>
    </location>
</feature>
<dbReference type="Gene3D" id="1.10.287.1120">
    <property type="entry name" value="Bipartite methylase S protein"/>
    <property type="match status" value="1"/>
</dbReference>
<comment type="caution">
    <text evidence="5">The sequence shown here is derived from an EMBL/GenBank/DDBJ whole genome shotgun (WGS) entry which is preliminary data.</text>
</comment>
<dbReference type="CDD" id="cd17294">
    <property type="entry name" value="RMtype1_S_MmaC7ORF19P_TRD1-CR1_like"/>
    <property type="match status" value="1"/>
</dbReference>
<evidence type="ECO:0000256" key="3">
    <source>
        <dbReference type="ARBA" id="ARBA00023125"/>
    </source>
</evidence>
<evidence type="ECO:0000313" key="6">
    <source>
        <dbReference type="Proteomes" id="UP000323924"/>
    </source>
</evidence>
<dbReference type="AlphaFoldDB" id="A0AB34CBN1"/>
<comment type="similarity">
    <text evidence="1">Belongs to the type-I restriction system S methylase family.</text>
</comment>
<evidence type="ECO:0000313" key="5">
    <source>
        <dbReference type="EMBL" id="KAA5844683.1"/>
    </source>
</evidence>
<dbReference type="Proteomes" id="UP000323924">
    <property type="component" value="Unassembled WGS sequence"/>
</dbReference>